<dbReference type="PANTHER" id="PTHR10890">
    <property type="entry name" value="CYSTEINYL-TRNA SYNTHETASE"/>
    <property type="match status" value="1"/>
</dbReference>
<evidence type="ECO:0000256" key="8">
    <source>
        <dbReference type="ARBA" id="ARBA00022833"/>
    </source>
</evidence>
<dbReference type="NCBIfam" id="TIGR00435">
    <property type="entry name" value="cysS"/>
    <property type="match status" value="1"/>
</dbReference>
<dbReference type="RefSeq" id="WP_089747958.1">
    <property type="nucleotide sequence ID" value="NZ_FOGF01000057.1"/>
</dbReference>
<evidence type="ECO:0000256" key="6">
    <source>
        <dbReference type="ARBA" id="ARBA00022723"/>
    </source>
</evidence>
<dbReference type="EMBL" id="FOGF01000057">
    <property type="protein sequence ID" value="SER46685.1"/>
    <property type="molecule type" value="Genomic_DNA"/>
</dbReference>
<keyword evidence="5 13" id="KW-0436">Ligase</keyword>
<evidence type="ECO:0000313" key="16">
    <source>
        <dbReference type="Proteomes" id="UP000198556"/>
    </source>
</evidence>
<evidence type="ECO:0000259" key="14">
    <source>
        <dbReference type="SMART" id="SM00840"/>
    </source>
</evidence>
<dbReference type="AlphaFoldDB" id="A0A1H9PFP9"/>
<feature type="domain" description="Cysteinyl-tRNA synthetase class Ia DALR" evidence="14">
    <location>
        <begin position="358"/>
        <end position="421"/>
    </location>
</feature>
<evidence type="ECO:0000256" key="9">
    <source>
        <dbReference type="ARBA" id="ARBA00022840"/>
    </source>
</evidence>
<dbReference type="PANTHER" id="PTHR10890:SF3">
    <property type="entry name" value="CYSTEINE--TRNA LIGASE, CYTOPLASMIC"/>
    <property type="match status" value="1"/>
</dbReference>
<name>A0A1H9PFP9_9LACT</name>
<keyword evidence="9 13" id="KW-0067">ATP-binding</keyword>
<evidence type="ECO:0000256" key="11">
    <source>
        <dbReference type="ARBA" id="ARBA00023146"/>
    </source>
</evidence>
<dbReference type="SUPFAM" id="SSF52374">
    <property type="entry name" value="Nucleotidylyl transferase"/>
    <property type="match status" value="1"/>
</dbReference>
<feature type="short sequence motif" description="'HIGH' region" evidence="13">
    <location>
        <begin position="30"/>
        <end position="40"/>
    </location>
</feature>
<dbReference type="Pfam" id="PF09190">
    <property type="entry name" value="DALR_2"/>
    <property type="match status" value="1"/>
</dbReference>
<feature type="short sequence motif" description="'KMSKS' region" evidence="13">
    <location>
        <begin position="271"/>
        <end position="275"/>
    </location>
</feature>
<feature type="binding site" evidence="13">
    <location>
        <position position="274"/>
    </location>
    <ligand>
        <name>ATP</name>
        <dbReference type="ChEBI" id="CHEBI:30616"/>
    </ligand>
</feature>
<reference evidence="15 16" key="1">
    <citation type="submission" date="2016-10" db="EMBL/GenBank/DDBJ databases">
        <authorList>
            <person name="de Groot N.N."/>
        </authorList>
    </citation>
    <scope>NUCLEOTIDE SEQUENCE [LARGE SCALE GENOMIC DNA]</scope>
    <source>
        <strain evidence="15 16">DSM 15827</strain>
    </source>
</reference>
<keyword evidence="16" id="KW-1185">Reference proteome</keyword>
<keyword evidence="8 13" id="KW-0862">Zinc</keyword>
<feature type="binding site" evidence="13">
    <location>
        <position position="212"/>
    </location>
    <ligand>
        <name>Zn(2+)</name>
        <dbReference type="ChEBI" id="CHEBI:29105"/>
    </ligand>
</feature>
<evidence type="ECO:0000256" key="7">
    <source>
        <dbReference type="ARBA" id="ARBA00022741"/>
    </source>
</evidence>
<keyword evidence="10 13" id="KW-0648">Protein biosynthesis</keyword>
<dbReference type="STRING" id="137733.SAMN05421767_1572"/>
<dbReference type="InterPro" id="IPR015273">
    <property type="entry name" value="Cys-tRNA-synt_Ia_DALR"/>
</dbReference>
<keyword evidence="4 13" id="KW-0963">Cytoplasm</keyword>
<dbReference type="GO" id="GO:0006423">
    <property type="term" value="P:cysteinyl-tRNA aminoacylation"/>
    <property type="evidence" value="ECO:0007669"/>
    <property type="project" value="UniProtKB-UniRule"/>
</dbReference>
<sequence>MIRVYNTLTREKEEFKPLEPGKIKMYVCGPTVYNYIHIGNARSSVSFDTIRRYFEYRGFEVEYVSNFTDVDDKIIKRSKETGMTPEEVSKKYIEAFFEDTGALNVKRATVHPTVMNTMTEIIDFIADLIEKGVAYESEGDVYFMTESFDGYGKLSDQSIQDLRVGASERTVTADDNKKRSPLDFALWKSAKPGEINWDSPWGKGRPGWHIECSVMANKYLGDTIDIHGGGQDLSFPHHENEIAQSESKTGHPFANYWMHNAFVTIGEDGEKMSKSLGNFVLVHDLIQKVDPQIVRFFLATAHYRRPLKFSEASLDDAQANLEKINTTFVNANYRLETAADSLADDEEVLAKFAQLEQDFIKEMDDDINAQNGMTILYQWIKEWNVYLEREIVSRVVLEKVYQKATELFGIFGIEEKKAALLDEDIQALIDERLEARKNKDFKRSDEIRDLLKEQGILLEDTPQGTRWRRA</sequence>
<dbReference type="Proteomes" id="UP000198556">
    <property type="component" value="Unassembled WGS sequence"/>
</dbReference>
<dbReference type="Gene3D" id="1.20.120.1910">
    <property type="entry name" value="Cysteine-tRNA ligase, C-terminal anti-codon recognition domain"/>
    <property type="match status" value="1"/>
</dbReference>
<evidence type="ECO:0000256" key="4">
    <source>
        <dbReference type="ARBA" id="ARBA00022490"/>
    </source>
</evidence>
<dbReference type="SMART" id="SM00840">
    <property type="entry name" value="DALR_2"/>
    <property type="match status" value="1"/>
</dbReference>
<dbReference type="PRINTS" id="PR00983">
    <property type="entry name" value="TRNASYNTHCYS"/>
</dbReference>
<dbReference type="HAMAP" id="MF_00041">
    <property type="entry name" value="Cys_tRNA_synth"/>
    <property type="match status" value="1"/>
</dbReference>
<evidence type="ECO:0000256" key="13">
    <source>
        <dbReference type="HAMAP-Rule" id="MF_00041"/>
    </source>
</evidence>
<comment type="subcellular location">
    <subcellularLocation>
        <location evidence="1 13">Cytoplasm</location>
    </subcellularLocation>
</comment>
<accession>A0A1H9PFP9</accession>
<dbReference type="EC" id="6.1.1.16" evidence="13"/>
<dbReference type="InterPro" id="IPR024909">
    <property type="entry name" value="Cys-tRNA/MSH_ligase"/>
</dbReference>
<dbReference type="SUPFAM" id="SSF47323">
    <property type="entry name" value="Anticodon-binding domain of a subclass of class I aminoacyl-tRNA synthetases"/>
    <property type="match status" value="1"/>
</dbReference>
<keyword evidence="11 13" id="KW-0030">Aminoacyl-tRNA synthetase</keyword>
<dbReference type="OrthoDB" id="9815130at2"/>
<comment type="subunit">
    <text evidence="3 13">Monomer.</text>
</comment>
<dbReference type="FunFam" id="3.40.50.620:FF:000009">
    <property type="entry name" value="Cysteine--tRNA ligase"/>
    <property type="match status" value="1"/>
</dbReference>
<proteinExistence type="inferred from homology"/>
<feature type="binding site" evidence="13">
    <location>
        <position position="28"/>
    </location>
    <ligand>
        <name>Zn(2+)</name>
        <dbReference type="ChEBI" id="CHEBI:29105"/>
    </ligand>
</feature>
<gene>
    <name evidence="13" type="primary">cysS</name>
    <name evidence="15" type="ORF">SAMN05421767_1572</name>
</gene>
<keyword evidence="7 13" id="KW-0547">Nucleotide-binding</keyword>
<dbReference type="GO" id="GO:0004817">
    <property type="term" value="F:cysteine-tRNA ligase activity"/>
    <property type="evidence" value="ECO:0007669"/>
    <property type="project" value="UniProtKB-UniRule"/>
</dbReference>
<evidence type="ECO:0000256" key="12">
    <source>
        <dbReference type="ARBA" id="ARBA00047398"/>
    </source>
</evidence>
<dbReference type="InterPro" id="IPR015803">
    <property type="entry name" value="Cys-tRNA-ligase"/>
</dbReference>
<comment type="cofactor">
    <cofactor evidence="13">
        <name>Zn(2+)</name>
        <dbReference type="ChEBI" id="CHEBI:29105"/>
    </cofactor>
    <text evidence="13">Binds 1 zinc ion per subunit.</text>
</comment>
<dbReference type="CDD" id="cd00672">
    <property type="entry name" value="CysRS_core"/>
    <property type="match status" value="1"/>
</dbReference>
<dbReference type="GO" id="GO:0005524">
    <property type="term" value="F:ATP binding"/>
    <property type="evidence" value="ECO:0007669"/>
    <property type="project" value="UniProtKB-UniRule"/>
</dbReference>
<evidence type="ECO:0000256" key="1">
    <source>
        <dbReference type="ARBA" id="ARBA00004496"/>
    </source>
</evidence>
<dbReference type="GO" id="GO:0008270">
    <property type="term" value="F:zinc ion binding"/>
    <property type="evidence" value="ECO:0007669"/>
    <property type="project" value="UniProtKB-UniRule"/>
</dbReference>
<evidence type="ECO:0000256" key="3">
    <source>
        <dbReference type="ARBA" id="ARBA00011245"/>
    </source>
</evidence>
<feature type="binding site" evidence="13">
    <location>
        <position position="241"/>
    </location>
    <ligand>
        <name>Zn(2+)</name>
        <dbReference type="ChEBI" id="CHEBI:29105"/>
    </ligand>
</feature>
<keyword evidence="6 13" id="KW-0479">Metal-binding</keyword>
<dbReference type="Pfam" id="PF23493">
    <property type="entry name" value="CysS_C"/>
    <property type="match status" value="1"/>
</dbReference>
<dbReference type="Gene3D" id="3.40.50.620">
    <property type="entry name" value="HUPs"/>
    <property type="match status" value="1"/>
</dbReference>
<dbReference type="Pfam" id="PF01406">
    <property type="entry name" value="tRNA-synt_1e"/>
    <property type="match status" value="1"/>
</dbReference>
<dbReference type="GO" id="GO:0005829">
    <property type="term" value="C:cytosol"/>
    <property type="evidence" value="ECO:0007669"/>
    <property type="project" value="TreeGrafter"/>
</dbReference>
<protein>
    <recommendedName>
        <fullName evidence="13">Cysteine--tRNA ligase</fullName>
        <ecNumber evidence="13">6.1.1.16</ecNumber>
    </recommendedName>
    <alternativeName>
        <fullName evidence="13">Cysteinyl-tRNA synthetase</fullName>
        <shortName evidence="13">CysRS</shortName>
    </alternativeName>
</protein>
<comment type="catalytic activity">
    <reaction evidence="12 13">
        <text>tRNA(Cys) + L-cysteine + ATP = L-cysteinyl-tRNA(Cys) + AMP + diphosphate</text>
        <dbReference type="Rhea" id="RHEA:17773"/>
        <dbReference type="Rhea" id="RHEA-COMP:9661"/>
        <dbReference type="Rhea" id="RHEA-COMP:9679"/>
        <dbReference type="ChEBI" id="CHEBI:30616"/>
        <dbReference type="ChEBI" id="CHEBI:33019"/>
        <dbReference type="ChEBI" id="CHEBI:35235"/>
        <dbReference type="ChEBI" id="CHEBI:78442"/>
        <dbReference type="ChEBI" id="CHEBI:78517"/>
        <dbReference type="ChEBI" id="CHEBI:456215"/>
        <dbReference type="EC" id="6.1.1.16"/>
    </reaction>
</comment>
<dbReference type="InterPro" id="IPR056411">
    <property type="entry name" value="CysS_C"/>
</dbReference>
<evidence type="ECO:0000256" key="5">
    <source>
        <dbReference type="ARBA" id="ARBA00022598"/>
    </source>
</evidence>
<dbReference type="InterPro" id="IPR009080">
    <property type="entry name" value="tRNAsynth_Ia_anticodon-bd"/>
</dbReference>
<comment type="similarity">
    <text evidence="2 13">Belongs to the class-I aminoacyl-tRNA synthetase family.</text>
</comment>
<evidence type="ECO:0000313" key="15">
    <source>
        <dbReference type="EMBL" id="SER46685.1"/>
    </source>
</evidence>
<organism evidence="15 16">
    <name type="scientific">Granulicatella balaenopterae</name>
    <dbReference type="NCBI Taxonomy" id="137733"/>
    <lineage>
        <taxon>Bacteria</taxon>
        <taxon>Bacillati</taxon>
        <taxon>Bacillota</taxon>
        <taxon>Bacilli</taxon>
        <taxon>Lactobacillales</taxon>
        <taxon>Carnobacteriaceae</taxon>
        <taxon>Granulicatella</taxon>
    </lineage>
</organism>
<dbReference type="InterPro" id="IPR032678">
    <property type="entry name" value="tRNA-synt_1_cat_dom"/>
</dbReference>
<evidence type="ECO:0000256" key="2">
    <source>
        <dbReference type="ARBA" id="ARBA00005594"/>
    </source>
</evidence>
<dbReference type="InterPro" id="IPR014729">
    <property type="entry name" value="Rossmann-like_a/b/a_fold"/>
</dbReference>
<evidence type="ECO:0000256" key="10">
    <source>
        <dbReference type="ARBA" id="ARBA00022917"/>
    </source>
</evidence>
<feature type="binding site" evidence="13">
    <location>
        <position position="237"/>
    </location>
    <ligand>
        <name>Zn(2+)</name>
        <dbReference type="ChEBI" id="CHEBI:29105"/>
    </ligand>
</feature>